<evidence type="ECO:0000313" key="2">
    <source>
        <dbReference type="EMBL" id="KAJ8397502.1"/>
    </source>
</evidence>
<evidence type="ECO:0000313" key="3">
    <source>
        <dbReference type="Proteomes" id="UP001221898"/>
    </source>
</evidence>
<dbReference type="AlphaFoldDB" id="A0AAD7S7N8"/>
<sequence length="97" mass="10691">MSRFYYRVRLNKEGVKMFAKVLKDPALGRSSTSVHSEMRKPGTRVQPPWSPRPPSSMEPLAIFHHTQPPAPSHPCNATVAVCSACSSTQLSQTATLQ</sequence>
<accession>A0AAD7S7N8</accession>
<comment type="caution">
    <text evidence="2">The sequence shown here is derived from an EMBL/GenBank/DDBJ whole genome shotgun (WGS) entry which is preliminary data.</text>
</comment>
<feature type="region of interest" description="Disordered" evidence="1">
    <location>
        <begin position="28"/>
        <end position="60"/>
    </location>
</feature>
<protein>
    <submittedName>
        <fullName evidence="2">Uncharacterized protein</fullName>
    </submittedName>
</protein>
<name>A0AAD7S7N8_9TELE</name>
<gene>
    <name evidence="2" type="ORF">AAFF_G00437780</name>
</gene>
<organism evidence="2 3">
    <name type="scientific">Aldrovandia affinis</name>
    <dbReference type="NCBI Taxonomy" id="143900"/>
    <lineage>
        <taxon>Eukaryota</taxon>
        <taxon>Metazoa</taxon>
        <taxon>Chordata</taxon>
        <taxon>Craniata</taxon>
        <taxon>Vertebrata</taxon>
        <taxon>Euteleostomi</taxon>
        <taxon>Actinopterygii</taxon>
        <taxon>Neopterygii</taxon>
        <taxon>Teleostei</taxon>
        <taxon>Notacanthiformes</taxon>
        <taxon>Halosauridae</taxon>
        <taxon>Aldrovandia</taxon>
    </lineage>
</organism>
<evidence type="ECO:0000256" key="1">
    <source>
        <dbReference type="SAM" id="MobiDB-lite"/>
    </source>
</evidence>
<proteinExistence type="predicted"/>
<keyword evidence="3" id="KW-1185">Reference proteome</keyword>
<dbReference type="EMBL" id="JAINUG010000097">
    <property type="protein sequence ID" value="KAJ8397502.1"/>
    <property type="molecule type" value="Genomic_DNA"/>
</dbReference>
<dbReference type="Proteomes" id="UP001221898">
    <property type="component" value="Unassembled WGS sequence"/>
</dbReference>
<reference evidence="2" key="1">
    <citation type="journal article" date="2023" name="Science">
        <title>Genome structures resolve the early diversification of teleost fishes.</title>
        <authorList>
            <person name="Parey E."/>
            <person name="Louis A."/>
            <person name="Montfort J."/>
            <person name="Bouchez O."/>
            <person name="Roques C."/>
            <person name="Iampietro C."/>
            <person name="Lluch J."/>
            <person name="Castinel A."/>
            <person name="Donnadieu C."/>
            <person name="Desvignes T."/>
            <person name="Floi Bucao C."/>
            <person name="Jouanno E."/>
            <person name="Wen M."/>
            <person name="Mejri S."/>
            <person name="Dirks R."/>
            <person name="Jansen H."/>
            <person name="Henkel C."/>
            <person name="Chen W.J."/>
            <person name="Zahm M."/>
            <person name="Cabau C."/>
            <person name="Klopp C."/>
            <person name="Thompson A.W."/>
            <person name="Robinson-Rechavi M."/>
            <person name="Braasch I."/>
            <person name="Lecointre G."/>
            <person name="Bobe J."/>
            <person name="Postlethwait J.H."/>
            <person name="Berthelot C."/>
            <person name="Roest Crollius H."/>
            <person name="Guiguen Y."/>
        </authorList>
    </citation>
    <scope>NUCLEOTIDE SEQUENCE</scope>
    <source>
        <strain evidence="2">NC1722</strain>
    </source>
</reference>